<dbReference type="Proteomes" id="UP001596026">
    <property type="component" value="Unassembled WGS sequence"/>
</dbReference>
<dbReference type="Pfam" id="PF11311">
    <property type="entry name" value="DUF3114"/>
    <property type="match status" value="1"/>
</dbReference>
<name>A0ABV9M5A1_9ENTE</name>
<reference evidence="2" key="1">
    <citation type="journal article" date="2019" name="Int. J. Syst. Evol. Microbiol.">
        <title>The Global Catalogue of Microorganisms (GCM) 10K type strain sequencing project: providing services to taxonomists for standard genome sequencing and annotation.</title>
        <authorList>
            <consortium name="The Broad Institute Genomics Platform"/>
            <consortium name="The Broad Institute Genome Sequencing Center for Infectious Disease"/>
            <person name="Wu L."/>
            <person name="Ma J."/>
        </authorList>
    </citation>
    <scope>NUCLEOTIDE SEQUENCE [LARGE SCALE GENOMIC DNA]</scope>
    <source>
        <strain evidence="2">CGMCC 1.19061</strain>
    </source>
</reference>
<dbReference type="RefSeq" id="WP_379965063.1">
    <property type="nucleotide sequence ID" value="NZ_JBHSGT010000043.1"/>
</dbReference>
<evidence type="ECO:0000313" key="1">
    <source>
        <dbReference type="EMBL" id="MFC4710291.1"/>
    </source>
</evidence>
<evidence type="ECO:0000313" key="2">
    <source>
        <dbReference type="Proteomes" id="UP001596026"/>
    </source>
</evidence>
<gene>
    <name evidence="1" type="ORF">ACFO3L_06625</name>
</gene>
<comment type="caution">
    <text evidence="1">The sequence shown here is derived from an EMBL/GenBank/DDBJ whole genome shotgun (WGS) entry which is preliminary data.</text>
</comment>
<dbReference type="EMBL" id="JBHSGT010000043">
    <property type="protein sequence ID" value="MFC4710291.1"/>
    <property type="molecule type" value="Genomic_DNA"/>
</dbReference>
<keyword evidence="2" id="KW-1185">Reference proteome</keyword>
<sequence>MISKSKQISEVEKTFTKAIAAGKHLIKVVEKISSHPDQAHNIQLNRMYLALGRTQILYIEALQKGYQTYLKENRLLFRTKAKYLKEPRESIAKYLSEAEEIEELLKVGIKIIETKDETDLMRSDCDLGWLHKIDRLWHNREFIKKYQIKQPSAMPNQVFKRYVEELIIHEKILRIEEGWDQQAVLGYFKQLSTSLKNTETTQTMLAQLSLLKAETKRVGSTLYTKLFNASTYADREKIALMMQHLRARIDTNGMLQLEGTYQLDPEMPPHSFFLENFSQSVTKAYPNGLVPKNNPDIPQQTLKIIHQFRMYIDRQNINYIRTHYSGVTDLDKLLAYGKEQRLSFCQTSRLHNRYSVDYPFKGQENDKITTKNGLSEFIVNVKTGQFVTQWDVLQEKDGEVGIFSGDYHPNTLKGKTIVETESFNYSNQAKMHQLFDVDPAGAHHGLEHSIKIAAKKYWKSEEWRFLGGNYFERYKKKSDYLYLKARKK</sequence>
<accession>A0ABV9M5A1</accession>
<protein>
    <submittedName>
        <fullName evidence="1">DUF3114 domain-containing protein</fullName>
    </submittedName>
</protein>
<organism evidence="1 2">
    <name type="scientific">Enterococcus eurekensis</name>
    <dbReference type="NCBI Taxonomy" id="1159753"/>
    <lineage>
        <taxon>Bacteria</taxon>
        <taxon>Bacillati</taxon>
        <taxon>Bacillota</taxon>
        <taxon>Bacilli</taxon>
        <taxon>Lactobacillales</taxon>
        <taxon>Enterococcaceae</taxon>
        <taxon>Enterococcus</taxon>
    </lineage>
</organism>
<dbReference type="InterPro" id="IPR021462">
    <property type="entry name" value="DUF3114"/>
</dbReference>
<proteinExistence type="predicted"/>